<name>A0A840MVE0_9PROT</name>
<keyword evidence="1" id="KW-0812">Transmembrane</keyword>
<sequence>MTTTPHHPWAITAPWYRWPLAGVPRSGRGMAPVLQKFASDDFVNEFIKDLQHSVRFNQDDQVFAINLAAASPGQFVGKLAALFPMKSDGKPWQPGDAVTDLRRSQLVGTGIRKLFLPSHGRHYLVVCELHCDVPGFPAVPVSEVCQAGFVVRRKRLDYPAESRPQAVALLRELVTAQAKLGEWEQTIPVRPAAARRRAEKIAKLKQAGQFDALLQAAREAVQQKRQALDAWRQANGVRVFEEGWVSGGHTGIGQWQEVETMPETLQETWLPLYRVFPDPANPAHDARGRALFFGVVPTSAFDTTAQGEARFDDRSSYEIRTFFRRHACCCPQQGLNVQAPDCDGELVWSAPTETYRLASQFDLQGTANRPVTVQMPNLAELAAQVLARPVGKFSPVKFVQPQTLQPKISGNALSGGSMGGDAFCFFAIPLITLVALFVLNLFLPIVVFIFNLWFLLALKFCILPSFKLDPILQAELAAIPGGADVDAAGFQFAFQGGIKTGVALRGDLTESLSHMMAEVAGEPLLLPGGIVNPKHAPRALAIKPSLDQYSARPLTDLAQVMTEQAARTAGDGSQLDLLAGLDYEPRRMCQWRDEPHLPTTGEYA</sequence>
<keyword evidence="1" id="KW-0472">Membrane</keyword>
<dbReference type="EMBL" id="JACHHY010000014">
    <property type="protein sequence ID" value="MBB5019141.1"/>
    <property type="molecule type" value="Genomic_DNA"/>
</dbReference>
<dbReference type="AlphaFoldDB" id="A0A840MVE0"/>
<keyword evidence="3" id="KW-1185">Reference proteome</keyword>
<comment type="caution">
    <text evidence="2">The sequence shown here is derived from an EMBL/GenBank/DDBJ whole genome shotgun (WGS) entry which is preliminary data.</text>
</comment>
<accession>A0A840MVE0</accession>
<proteinExistence type="predicted"/>
<gene>
    <name evidence="2" type="ORF">HNQ59_002439</name>
</gene>
<evidence type="ECO:0000256" key="1">
    <source>
        <dbReference type="SAM" id="Phobius"/>
    </source>
</evidence>
<keyword evidence="1" id="KW-1133">Transmembrane helix</keyword>
<dbReference type="RefSeq" id="WP_184039483.1">
    <property type="nucleotide sequence ID" value="NZ_JACHHY010000014.1"/>
</dbReference>
<evidence type="ECO:0000313" key="3">
    <source>
        <dbReference type="Proteomes" id="UP000575898"/>
    </source>
</evidence>
<dbReference type="Proteomes" id="UP000575898">
    <property type="component" value="Unassembled WGS sequence"/>
</dbReference>
<feature type="transmembrane region" description="Helical" evidence="1">
    <location>
        <begin position="425"/>
        <end position="458"/>
    </location>
</feature>
<organism evidence="2 3">
    <name type="scientific">Chitinivorax tropicus</name>
    <dbReference type="NCBI Taxonomy" id="714531"/>
    <lineage>
        <taxon>Bacteria</taxon>
        <taxon>Pseudomonadati</taxon>
        <taxon>Pseudomonadota</taxon>
        <taxon>Betaproteobacteria</taxon>
        <taxon>Chitinivorax</taxon>
    </lineage>
</organism>
<evidence type="ECO:0000313" key="2">
    <source>
        <dbReference type="EMBL" id="MBB5019141.1"/>
    </source>
</evidence>
<protein>
    <submittedName>
        <fullName evidence="2">Uncharacterized protein</fullName>
    </submittedName>
</protein>
<reference evidence="2 3" key="1">
    <citation type="submission" date="2020-08" db="EMBL/GenBank/DDBJ databases">
        <title>Genomic Encyclopedia of Type Strains, Phase IV (KMG-IV): sequencing the most valuable type-strain genomes for metagenomic binning, comparative biology and taxonomic classification.</title>
        <authorList>
            <person name="Goeker M."/>
        </authorList>
    </citation>
    <scope>NUCLEOTIDE SEQUENCE [LARGE SCALE GENOMIC DNA]</scope>
    <source>
        <strain evidence="2 3">DSM 27165</strain>
    </source>
</reference>